<dbReference type="AlphaFoldDB" id="A0A6A6PPW9"/>
<comment type="subcellular location">
    <subcellularLocation>
        <location evidence="1">Membrane</location>
    </subcellularLocation>
</comment>
<evidence type="ECO:0000256" key="3">
    <source>
        <dbReference type="ARBA" id="ARBA00022692"/>
    </source>
</evidence>
<dbReference type="CDD" id="cd09630">
    <property type="entry name" value="CDH_like_cytochrome"/>
    <property type="match status" value="1"/>
</dbReference>
<keyword evidence="3 7" id="KW-0812">Transmembrane</keyword>
<feature type="transmembrane region" description="Helical" evidence="7">
    <location>
        <begin position="352"/>
        <end position="373"/>
    </location>
</feature>
<evidence type="ECO:0000313" key="10">
    <source>
        <dbReference type="Proteomes" id="UP000799767"/>
    </source>
</evidence>
<feature type="transmembrane region" description="Helical" evidence="7">
    <location>
        <begin position="286"/>
        <end position="304"/>
    </location>
</feature>
<dbReference type="OrthoDB" id="19261at2759"/>
<dbReference type="Pfam" id="PF16010">
    <property type="entry name" value="CDH-cyt"/>
    <property type="match status" value="1"/>
</dbReference>
<dbReference type="SMART" id="SM00664">
    <property type="entry name" value="DoH"/>
    <property type="match status" value="1"/>
</dbReference>
<dbReference type="Proteomes" id="UP000799767">
    <property type="component" value="Unassembled WGS sequence"/>
</dbReference>
<dbReference type="RefSeq" id="XP_033588244.1">
    <property type="nucleotide sequence ID" value="XM_033729793.1"/>
</dbReference>
<dbReference type="PANTHER" id="PTHR47797">
    <property type="entry name" value="DEHYDROGENASE, PUTATIVE (AFU_ORTHOLOGUE AFUA_8G05805)-RELATED"/>
    <property type="match status" value="1"/>
</dbReference>
<evidence type="ECO:0000256" key="1">
    <source>
        <dbReference type="ARBA" id="ARBA00004370"/>
    </source>
</evidence>
<dbReference type="Gene3D" id="1.20.120.1770">
    <property type="match status" value="1"/>
</dbReference>
<gene>
    <name evidence="9" type="ORF">BDY17DRAFT_169094</name>
</gene>
<keyword evidence="6 7" id="KW-0472">Membrane</keyword>
<keyword evidence="2" id="KW-0813">Transport</keyword>
<keyword evidence="10" id="KW-1185">Reference proteome</keyword>
<keyword evidence="4" id="KW-0249">Electron transport</keyword>
<name>A0A6A6PPW9_9PEZI</name>
<feature type="transmembrane region" description="Helical" evidence="7">
    <location>
        <begin position="249"/>
        <end position="274"/>
    </location>
</feature>
<accession>A0A6A6PPW9</accession>
<feature type="transmembrane region" description="Helical" evidence="7">
    <location>
        <begin position="218"/>
        <end position="242"/>
    </location>
</feature>
<dbReference type="SUPFAM" id="SSF49344">
    <property type="entry name" value="CBD9-like"/>
    <property type="match status" value="1"/>
</dbReference>
<dbReference type="EMBL" id="MU001637">
    <property type="protein sequence ID" value="KAF2481674.1"/>
    <property type="molecule type" value="Genomic_DNA"/>
</dbReference>
<evidence type="ECO:0000256" key="4">
    <source>
        <dbReference type="ARBA" id="ARBA00022982"/>
    </source>
</evidence>
<organism evidence="9 10">
    <name type="scientific">Neohortaea acidophila</name>
    <dbReference type="NCBI Taxonomy" id="245834"/>
    <lineage>
        <taxon>Eukaryota</taxon>
        <taxon>Fungi</taxon>
        <taxon>Dikarya</taxon>
        <taxon>Ascomycota</taxon>
        <taxon>Pezizomycotina</taxon>
        <taxon>Dothideomycetes</taxon>
        <taxon>Dothideomycetidae</taxon>
        <taxon>Mycosphaerellales</taxon>
        <taxon>Teratosphaeriaceae</taxon>
        <taxon>Neohortaea</taxon>
    </lineage>
</organism>
<evidence type="ECO:0000256" key="6">
    <source>
        <dbReference type="ARBA" id="ARBA00023136"/>
    </source>
</evidence>
<evidence type="ECO:0000256" key="7">
    <source>
        <dbReference type="SAM" id="Phobius"/>
    </source>
</evidence>
<dbReference type="Gene3D" id="2.60.40.1210">
    <property type="entry name" value="Cellobiose dehydrogenase, cytochrome domain"/>
    <property type="match status" value="1"/>
</dbReference>
<evidence type="ECO:0000313" key="9">
    <source>
        <dbReference type="EMBL" id="KAF2481674.1"/>
    </source>
</evidence>
<dbReference type="SMART" id="SM00665">
    <property type="entry name" value="B561"/>
    <property type="match status" value="1"/>
</dbReference>
<dbReference type="InterPro" id="IPR005018">
    <property type="entry name" value="DOMON_domain"/>
</dbReference>
<dbReference type="GeneID" id="54470795"/>
<protein>
    <recommendedName>
        <fullName evidence="8">DOMON domain-containing protein</fullName>
    </recommendedName>
</protein>
<dbReference type="PANTHER" id="PTHR47797:SF1">
    <property type="entry name" value="CYTOCHROME B561 DOMAIN-CONTAINING PROTEIN-RELATED"/>
    <property type="match status" value="1"/>
</dbReference>
<sequence>MTTLYTNRPPPAVATSAQHLSQQCPSSDICYQLNIPAETASSGSGDVFFQISGSSSYSWIGLGQGSQMAGSNIFMVYADGNGNVTLSPRLGTGEVEPEYNTAMNVTLLEGSGIANGRMTANVKCSNCNQWNGGSMDFSDQSAEWIWAALSGDAIDSSSVSEGMKQHSAHGSFSWDMASAQGGAAANPFITTDGTPVSAPPAPLSPATQGPPSASDAMVLAHGAMAAIVFVALFPIGAIVIRIPGLKHAVWIHGAVQVFSYTVFVVAACLGIYIATIQEQLTAAHPIIGMVLLGVLFFQPFFGLVHHRLFKPKQQRTASSYAHIWLGRAAIPLGMINGGLGLQLAGPLSTSSIAAYGAIAGIMGVIYIAVAIWGDVRRRKDQQKLAQEKMEGA</sequence>
<proteinExistence type="predicted"/>
<keyword evidence="5 7" id="KW-1133">Transmembrane helix</keyword>
<feature type="transmembrane region" description="Helical" evidence="7">
    <location>
        <begin position="324"/>
        <end position="346"/>
    </location>
</feature>
<dbReference type="InterPro" id="IPR006593">
    <property type="entry name" value="Cyt_b561/ferric_Rdtase_TM"/>
</dbReference>
<evidence type="ECO:0000256" key="2">
    <source>
        <dbReference type="ARBA" id="ARBA00022448"/>
    </source>
</evidence>
<evidence type="ECO:0000259" key="8">
    <source>
        <dbReference type="PROSITE" id="PS50836"/>
    </source>
</evidence>
<reference evidence="9" key="1">
    <citation type="journal article" date="2020" name="Stud. Mycol.">
        <title>101 Dothideomycetes genomes: a test case for predicting lifestyles and emergence of pathogens.</title>
        <authorList>
            <person name="Haridas S."/>
            <person name="Albert R."/>
            <person name="Binder M."/>
            <person name="Bloem J."/>
            <person name="Labutti K."/>
            <person name="Salamov A."/>
            <person name="Andreopoulos B."/>
            <person name="Baker S."/>
            <person name="Barry K."/>
            <person name="Bills G."/>
            <person name="Bluhm B."/>
            <person name="Cannon C."/>
            <person name="Castanera R."/>
            <person name="Culley D."/>
            <person name="Daum C."/>
            <person name="Ezra D."/>
            <person name="Gonzalez J."/>
            <person name="Henrissat B."/>
            <person name="Kuo A."/>
            <person name="Liang C."/>
            <person name="Lipzen A."/>
            <person name="Lutzoni F."/>
            <person name="Magnuson J."/>
            <person name="Mondo S."/>
            <person name="Nolan M."/>
            <person name="Ohm R."/>
            <person name="Pangilinan J."/>
            <person name="Park H.-J."/>
            <person name="Ramirez L."/>
            <person name="Alfaro M."/>
            <person name="Sun H."/>
            <person name="Tritt A."/>
            <person name="Yoshinaga Y."/>
            <person name="Zwiers L.-H."/>
            <person name="Turgeon B."/>
            <person name="Goodwin S."/>
            <person name="Spatafora J."/>
            <person name="Crous P."/>
            <person name="Grigoriev I."/>
        </authorList>
    </citation>
    <scope>NUCLEOTIDE SEQUENCE</scope>
    <source>
        <strain evidence="9">CBS 113389</strain>
    </source>
</reference>
<dbReference type="InterPro" id="IPR015920">
    <property type="entry name" value="Cellobiose_DH-like_cyt"/>
</dbReference>
<dbReference type="PROSITE" id="PS50836">
    <property type="entry name" value="DOMON"/>
    <property type="match status" value="1"/>
</dbReference>
<dbReference type="GO" id="GO:0016020">
    <property type="term" value="C:membrane"/>
    <property type="evidence" value="ECO:0007669"/>
    <property type="project" value="UniProtKB-SubCell"/>
</dbReference>
<dbReference type="CDD" id="cd08760">
    <property type="entry name" value="Cyt_b561_FRRS1_like"/>
    <property type="match status" value="1"/>
</dbReference>
<feature type="domain" description="DOMON" evidence="8">
    <location>
        <begin position="27"/>
        <end position="149"/>
    </location>
</feature>
<evidence type="ECO:0000256" key="5">
    <source>
        <dbReference type="ARBA" id="ARBA00022989"/>
    </source>
</evidence>